<dbReference type="InterPro" id="IPR038475">
    <property type="entry name" value="RecG_C_sf"/>
</dbReference>
<evidence type="ECO:0000313" key="1">
    <source>
        <dbReference type="EMBL" id="CUM93483.1"/>
    </source>
</evidence>
<reference evidence="2 4" key="2">
    <citation type="submission" date="2018-08" db="EMBL/GenBank/DDBJ databases">
        <title>A genome reference for cultivated species of the human gut microbiota.</title>
        <authorList>
            <person name="Zou Y."/>
            <person name="Xue W."/>
            <person name="Luo G."/>
        </authorList>
    </citation>
    <scope>NUCLEOTIDE SEQUENCE [LARGE SCALE GENOMIC DNA]</scope>
    <source>
        <strain evidence="2 4">AM22-21LB</strain>
    </source>
</reference>
<gene>
    <name evidence="2" type="ORF">DW264_06020</name>
    <name evidence="1" type="ORF">ERS852572_01169</name>
</gene>
<evidence type="ECO:0000313" key="4">
    <source>
        <dbReference type="Proteomes" id="UP000284051"/>
    </source>
</evidence>
<organism evidence="1 3">
    <name type="scientific">Roseburia intestinalis</name>
    <dbReference type="NCBI Taxonomy" id="166486"/>
    <lineage>
        <taxon>Bacteria</taxon>
        <taxon>Bacillati</taxon>
        <taxon>Bacillota</taxon>
        <taxon>Clostridia</taxon>
        <taxon>Lachnospirales</taxon>
        <taxon>Lachnospiraceae</taxon>
        <taxon>Roseburia</taxon>
    </lineage>
</organism>
<dbReference type="EMBL" id="CYXZ01000007">
    <property type="protein sequence ID" value="CUM93483.1"/>
    <property type="molecule type" value="Genomic_DNA"/>
</dbReference>
<dbReference type="STRING" id="166486.ERS852572_01169"/>
<dbReference type="EMBL" id="QRID01000004">
    <property type="protein sequence ID" value="RHG29749.1"/>
    <property type="molecule type" value="Genomic_DNA"/>
</dbReference>
<dbReference type="Proteomes" id="UP000284051">
    <property type="component" value="Unassembled WGS sequence"/>
</dbReference>
<name>A0A173SSX5_9FIRM</name>
<evidence type="ECO:0000313" key="2">
    <source>
        <dbReference type="EMBL" id="RHG29749.1"/>
    </source>
</evidence>
<evidence type="ECO:0000313" key="3">
    <source>
        <dbReference type="Proteomes" id="UP000095350"/>
    </source>
</evidence>
<dbReference type="Pfam" id="PF13749">
    <property type="entry name" value="HATPase_c_4"/>
    <property type="match status" value="1"/>
</dbReference>
<reference evidence="1 3" key="1">
    <citation type="submission" date="2015-09" db="EMBL/GenBank/DDBJ databases">
        <authorList>
            <consortium name="Pathogen Informatics"/>
        </authorList>
    </citation>
    <scope>NUCLEOTIDE SEQUENCE [LARGE SCALE GENOMIC DNA]</scope>
    <source>
        <strain evidence="1 3">2789STDY5834960</strain>
    </source>
</reference>
<dbReference type="PaxDb" id="166486-ERS852572_01169"/>
<dbReference type="Gene3D" id="3.30.565.60">
    <property type="match status" value="1"/>
</dbReference>
<dbReference type="OrthoDB" id="9807907at2"/>
<accession>A0A173SSX5</accession>
<proteinExistence type="predicted"/>
<dbReference type="PANTHER" id="PTHR30595:SF6">
    <property type="entry name" value="SCHLAFEN ALBA-2 DOMAIN-CONTAINING PROTEIN"/>
    <property type="match status" value="1"/>
</dbReference>
<dbReference type="PANTHER" id="PTHR30595">
    <property type="entry name" value="GLPR-RELATED TRANSCRIPTIONAL REPRESSOR"/>
    <property type="match status" value="1"/>
</dbReference>
<dbReference type="AlphaFoldDB" id="A0A173SSX5"/>
<protein>
    <submittedName>
        <fullName evidence="1">Uncharacterized protein</fullName>
    </submittedName>
</protein>
<sequence>MFAEHPEKFIPGSYIELIRFNTKEAEASDDFIEKTFTGPIWKQVQDALDYINTNVIEEKVVKLQGQAESERFFHKSYREQEPVEIRIYVDSIQILNYPGLAKWINLERFAEGRIKGRKYRNRRIGELFKEIDLSEKKGTGIPKILRELKKNGSPGPEFDMDDDRTYLNTIIHIRDGFDKNEIMSESMSKSMSESMSELEIARIQVILQYLTVHDTINSAKAAELLDVEKKTASRLLSKAEKVEVLISKGKTKDKVYMKK</sequence>
<dbReference type="Proteomes" id="UP000095350">
    <property type="component" value="Unassembled WGS sequence"/>
</dbReference>